<protein>
    <recommendedName>
        <fullName evidence="2">DUF1214 domain-containing protein</fullName>
    </recommendedName>
</protein>
<evidence type="ECO:0000259" key="2">
    <source>
        <dbReference type="Pfam" id="PF06742"/>
    </source>
</evidence>
<dbReference type="PANTHER" id="PTHR36509:SF2">
    <property type="entry name" value="BLL3101 PROTEIN"/>
    <property type="match status" value="1"/>
</dbReference>
<dbReference type="PANTHER" id="PTHR36509">
    <property type="entry name" value="BLL3101 PROTEIN"/>
    <property type="match status" value="1"/>
</dbReference>
<accession>A0A0P6W5N2</accession>
<keyword evidence="1" id="KW-1133">Transmembrane helix</keyword>
<dbReference type="AlphaFoldDB" id="A0A0P6W5N2"/>
<sequence>MPFVLRLIVAVVVAVVVGLGSAWLTVGEGWAFRSYKAGDWTAWPEGGSATPDPYSRAILARTAQIPLGGGEGIAFFASRDSDRAPLRGGCEYVLTGDTPLARLWTLSVVDAKGEVPRHRSGRTHFHSREVLRKPDGSLEITLSPLARPGNWMPIPDSGALTVVLRLYDSGAANPRTAGALLMPRIEWKGCR</sequence>
<dbReference type="Gene3D" id="2.60.120.600">
    <property type="entry name" value="Domain of unknown function DUF1214, C-terminal domain"/>
    <property type="match status" value="1"/>
</dbReference>
<proteinExistence type="predicted"/>
<dbReference type="InterPro" id="IPR037049">
    <property type="entry name" value="DUF1214_C_sf"/>
</dbReference>
<evidence type="ECO:0000313" key="3">
    <source>
        <dbReference type="EMBL" id="KPL54501.1"/>
    </source>
</evidence>
<reference evidence="3 4" key="1">
    <citation type="submission" date="2015-09" db="EMBL/GenBank/DDBJ databases">
        <authorList>
            <person name="Jackson K.R."/>
            <person name="Lunt B.L."/>
            <person name="Fisher J.N.B."/>
            <person name="Gardner A.V."/>
            <person name="Bailey M.E."/>
            <person name="Deus L.M."/>
            <person name="Earl A.S."/>
            <person name="Gibby P.D."/>
            <person name="Hartmann K.A."/>
            <person name="Liu J.E."/>
            <person name="Manci A.M."/>
            <person name="Nielsen D.A."/>
            <person name="Solomon M.B."/>
            <person name="Breakwell D.P."/>
            <person name="Burnett S.H."/>
            <person name="Grose J.H."/>
        </authorList>
    </citation>
    <scope>NUCLEOTIDE SEQUENCE [LARGE SCALE GENOMIC DNA]</scope>
    <source>
        <strain evidence="3 4">16</strain>
    </source>
</reference>
<name>A0A0P6W5N2_9HYPH</name>
<dbReference type="RefSeq" id="WP_054360668.1">
    <property type="nucleotide sequence ID" value="NZ_JAPCYQ010000001.1"/>
</dbReference>
<dbReference type="Proteomes" id="UP000048984">
    <property type="component" value="Unassembled WGS sequence"/>
</dbReference>
<comment type="caution">
    <text evidence="3">The sequence shown here is derived from an EMBL/GenBank/DDBJ whole genome shotgun (WGS) entry which is preliminary data.</text>
</comment>
<feature type="transmembrane region" description="Helical" evidence="1">
    <location>
        <begin position="6"/>
        <end position="26"/>
    </location>
</feature>
<keyword evidence="4" id="KW-1185">Reference proteome</keyword>
<reference evidence="3 4" key="2">
    <citation type="submission" date="2015-10" db="EMBL/GenBank/DDBJ databases">
        <title>Draft Genome Sequence of Prosthecomicrobium hirschii ATCC 27832.</title>
        <authorList>
            <person name="Daniel J."/>
            <person name="Givan S.A."/>
            <person name="Brun Y.V."/>
            <person name="Brown P.J."/>
        </authorList>
    </citation>
    <scope>NUCLEOTIDE SEQUENCE [LARGE SCALE GENOMIC DNA]</scope>
    <source>
        <strain evidence="3 4">16</strain>
    </source>
</reference>
<gene>
    <name evidence="3" type="ORF">ABB55_21640</name>
</gene>
<dbReference type="STRING" id="665126.ABB55_21640"/>
<feature type="domain" description="DUF1214" evidence="2">
    <location>
        <begin position="72"/>
        <end position="169"/>
    </location>
</feature>
<dbReference type="InterPro" id="IPR010621">
    <property type="entry name" value="DUF1214"/>
</dbReference>
<dbReference type="SUPFAM" id="SSF160935">
    <property type="entry name" value="VPA0735-like"/>
    <property type="match status" value="1"/>
</dbReference>
<dbReference type="EMBL" id="LJYW01000001">
    <property type="protein sequence ID" value="KPL54501.1"/>
    <property type="molecule type" value="Genomic_DNA"/>
</dbReference>
<keyword evidence="1" id="KW-0472">Membrane</keyword>
<dbReference type="InterPro" id="IPR012038">
    <property type="entry name" value="UCP009471"/>
</dbReference>
<organism evidence="3 4">
    <name type="scientific">Prosthecodimorpha hirschii</name>
    <dbReference type="NCBI Taxonomy" id="665126"/>
    <lineage>
        <taxon>Bacteria</taxon>
        <taxon>Pseudomonadati</taxon>
        <taxon>Pseudomonadota</taxon>
        <taxon>Alphaproteobacteria</taxon>
        <taxon>Hyphomicrobiales</taxon>
        <taxon>Ancalomicrobiaceae</taxon>
        <taxon>Prosthecodimorpha</taxon>
    </lineage>
</organism>
<evidence type="ECO:0000256" key="1">
    <source>
        <dbReference type="SAM" id="Phobius"/>
    </source>
</evidence>
<evidence type="ECO:0000313" key="4">
    <source>
        <dbReference type="Proteomes" id="UP000048984"/>
    </source>
</evidence>
<keyword evidence="1" id="KW-0812">Transmembrane</keyword>
<dbReference type="PIRSF" id="PIRSF009471">
    <property type="entry name" value="UCP009471"/>
    <property type="match status" value="1"/>
</dbReference>
<dbReference type="Pfam" id="PF06742">
    <property type="entry name" value="DUF1214"/>
    <property type="match status" value="1"/>
</dbReference>